<accession>B7Q888</accession>
<keyword evidence="4" id="KW-1185">Reference proteome</keyword>
<evidence type="ECO:0000313" key="2">
    <source>
        <dbReference type="EMBL" id="EEC15060.1"/>
    </source>
</evidence>
<dbReference type="VEuPathDB" id="VectorBase:ISCI021374"/>
<gene>
    <name evidence="2" type="ORF">IscW_ISCW021374</name>
</gene>
<evidence type="ECO:0000313" key="4">
    <source>
        <dbReference type="Proteomes" id="UP000001555"/>
    </source>
</evidence>
<protein>
    <recommendedName>
        <fullName evidence="1">NBAS subunit of NRZ tethering complex C-terminal domain-containing protein</fullName>
    </recommendedName>
</protein>
<sequence>MTTAEWAKHFETCKTFLGRLSPSYLVKFVESTAFHESAIECVSRRIRLDVVRQCLKMAKQSQSSDPDEKQQWSDAAQTLQRYLTHLQRVDDGVFGEAAMDLEDPVVQQYATEFELSRGMPDKLEAMLLRCAMSEHQPGLLPSLLSCCPPNTVDKQPTDIYSDAILLASEQLREPTKKLHPVFETVTPEDVLERILRQVLDEGEEVFVADMALDLLRPFCLDTNVAIQVRLKVLEILEKSVALSAEDENLLCLLRVQTLVWSEWPDYEVHESLELDDVTMQTMFDELVERCTKESSCIVLGKLLQCGTPLESTRQTDPAKNPWCRLLCKLFEVGGNPRDTLDAAGSLFLSAIANCNLSVKCCRHVLEGFKRKGSVLHLLRAAFSTIHQEVHKDAISFLRGLSDVSESDYDESLLERILVLHLLPEMTSTPLYEPLVAHLMANRDSAVEHFDVDLAIQSLLDADKTAEAGTLLLQCRRVHPALSTFSAALKAARQWVGRTDS</sequence>
<organism>
    <name type="scientific">Ixodes scapularis</name>
    <name type="common">Black-legged tick</name>
    <name type="synonym">Deer tick</name>
    <dbReference type="NCBI Taxonomy" id="6945"/>
    <lineage>
        <taxon>Eukaryota</taxon>
        <taxon>Metazoa</taxon>
        <taxon>Ecdysozoa</taxon>
        <taxon>Arthropoda</taxon>
        <taxon>Chelicerata</taxon>
        <taxon>Arachnida</taxon>
        <taxon>Acari</taxon>
        <taxon>Parasitiformes</taxon>
        <taxon>Ixodida</taxon>
        <taxon>Ixodoidea</taxon>
        <taxon>Ixodidae</taxon>
        <taxon>Ixodinae</taxon>
        <taxon>Ixodes</taxon>
    </lineage>
</organism>
<dbReference type="AlphaFoldDB" id="B7Q888"/>
<dbReference type="PANTHER" id="PTHR15922">
    <property type="entry name" value="NEUROBLASTOMA-AMPLIFIED SEQUENCE"/>
    <property type="match status" value="1"/>
</dbReference>
<dbReference type="VEuPathDB" id="VectorBase:ISCP_027311"/>
<dbReference type="InterPro" id="IPR054751">
    <property type="entry name" value="NBAS_C"/>
</dbReference>
<dbReference type="EMBL" id="ABJB010016997">
    <property type="status" value="NOT_ANNOTATED_CDS"/>
    <property type="molecule type" value="Genomic_DNA"/>
</dbReference>
<dbReference type="PANTHER" id="PTHR15922:SF2">
    <property type="entry name" value="NBAS SUBUNIT OF NRZ TETHERING COMPLEX"/>
    <property type="match status" value="1"/>
</dbReference>
<dbReference type="Pfam" id="PF22913">
    <property type="entry name" value="NBAS_11th"/>
    <property type="match status" value="1"/>
</dbReference>
<keyword evidence="5" id="KW-1267">Proteomics identification</keyword>
<evidence type="ECO:0007829" key="5">
    <source>
        <dbReference type="PeptideAtlas" id="B7Q888"/>
    </source>
</evidence>
<evidence type="ECO:0000259" key="1">
    <source>
        <dbReference type="Pfam" id="PF22913"/>
    </source>
</evidence>
<dbReference type="Proteomes" id="UP000001555">
    <property type="component" value="Unassembled WGS sequence"/>
</dbReference>
<evidence type="ECO:0000313" key="3">
    <source>
        <dbReference type="EnsemblMetazoa" id="ISCW021374-PA"/>
    </source>
</evidence>
<dbReference type="OrthoDB" id="19988at2759"/>
<dbReference type="EMBL" id="ABJB010560784">
    <property type="status" value="NOT_ANNOTATED_CDS"/>
    <property type="molecule type" value="Genomic_DNA"/>
</dbReference>
<name>B7Q888_IXOSC</name>
<dbReference type="EMBL" id="DS881578">
    <property type="protein sequence ID" value="EEC15060.1"/>
    <property type="molecule type" value="Genomic_DNA"/>
</dbReference>
<dbReference type="InParanoid" id="B7Q888"/>
<dbReference type="EnsemblMetazoa" id="ISCW021374-RA">
    <property type="protein sequence ID" value="ISCW021374-PA"/>
    <property type="gene ID" value="ISCW021374"/>
</dbReference>
<reference evidence="3" key="2">
    <citation type="submission" date="2020-05" db="UniProtKB">
        <authorList>
            <consortium name="EnsemblMetazoa"/>
        </authorList>
    </citation>
    <scope>IDENTIFICATION</scope>
    <source>
        <strain evidence="3">wikel</strain>
    </source>
</reference>
<dbReference type="EMBL" id="ABJB010908389">
    <property type="status" value="NOT_ANNOTATED_CDS"/>
    <property type="molecule type" value="Genomic_DNA"/>
</dbReference>
<dbReference type="VEuPathDB" id="VectorBase:ISCW021374"/>
<proteinExistence type="evidence at protein level"/>
<feature type="domain" description="NBAS subunit of NRZ tethering complex C-terminal" evidence="1">
    <location>
        <begin position="120"/>
        <end position="243"/>
    </location>
</feature>
<dbReference type="HOGENOM" id="CLU_545474_0_0_1"/>
<dbReference type="PaxDb" id="6945-B7Q888"/>
<dbReference type="STRING" id="6945.B7Q888"/>
<reference evidence="2 4" key="1">
    <citation type="submission" date="2008-03" db="EMBL/GenBank/DDBJ databases">
        <title>Annotation of Ixodes scapularis.</title>
        <authorList>
            <consortium name="Ixodes scapularis Genome Project Consortium"/>
            <person name="Caler E."/>
            <person name="Hannick L.I."/>
            <person name="Bidwell S."/>
            <person name="Joardar V."/>
            <person name="Thiagarajan M."/>
            <person name="Amedeo P."/>
            <person name="Galinsky K.J."/>
            <person name="Schobel S."/>
            <person name="Inman J."/>
            <person name="Hostetler J."/>
            <person name="Miller J."/>
            <person name="Hammond M."/>
            <person name="Megy K."/>
            <person name="Lawson D."/>
            <person name="Kodira C."/>
            <person name="Sutton G."/>
            <person name="Meyer J."/>
            <person name="Hill C.A."/>
            <person name="Birren B."/>
            <person name="Nene V."/>
            <person name="Collins F."/>
            <person name="Alarcon-Chaidez F."/>
            <person name="Wikel S."/>
            <person name="Strausberg R."/>
        </authorList>
    </citation>
    <scope>NUCLEOTIDE SEQUENCE [LARGE SCALE GENOMIC DNA]</scope>
    <source>
        <strain evidence="4">Wikel</strain>
        <strain evidence="2">Wikel colony</strain>
    </source>
</reference>